<dbReference type="Gene3D" id="3.30.40.10">
    <property type="entry name" value="Zinc/RING finger domain, C3HC4 (zinc finger)"/>
    <property type="match status" value="1"/>
</dbReference>
<dbReference type="GO" id="GO:0008270">
    <property type="term" value="F:zinc ion binding"/>
    <property type="evidence" value="ECO:0007669"/>
    <property type="project" value="UniProtKB-KW"/>
</dbReference>
<reference evidence="6" key="1">
    <citation type="submission" date="2021-02" db="EMBL/GenBank/DDBJ databases">
        <authorList>
            <person name="Nowell W R."/>
        </authorList>
    </citation>
    <scope>NUCLEOTIDE SEQUENCE</scope>
</reference>
<keyword evidence="1 3" id="KW-0479">Metal-binding</keyword>
<sequence length="445" mass="50254">MANESIHVTDSNVASDEEGVEVTFISKDEQMTTIVHENGYESECSSSSRSEVDITRSVLEIEADAFTRFIERQRIEVMFELRHLRLGERPVTGQPNRERIETFLNNIHEHQQNVRTPSTRPVIPSAHLADIDALANRRCVSAALSSTAFRQDLENAIRRSIVTQTISPAQQIPQAPPMPQTLSSTIIEQQQQQHSQITQGSPTSPVQIEPVIRGQQQSSQINLIPRHEPFNIERPERELHAWQIITQLQREIIVLEISDLVHRQLVTSALESDFRRHLEQNIYNHLQRGAPPQEEQQPRPIIATPRAPPVPTPIRTTPNTHASTLTVDELSSRLDTMQQMLQLMFSMQMDMQRSLRQEVASAIANNSSTMITTASQPMNAGHCTICLTAIADTVLYRCGHLCVCYMCGLNLRQTRSTTVVKCPICRAPVDDILRVYRSSRDGESI</sequence>
<dbReference type="InterPro" id="IPR001841">
    <property type="entry name" value="Znf_RING"/>
</dbReference>
<dbReference type="Proteomes" id="UP000663870">
    <property type="component" value="Unassembled WGS sequence"/>
</dbReference>
<proteinExistence type="predicted"/>
<dbReference type="SMART" id="SM00184">
    <property type="entry name" value="RING"/>
    <property type="match status" value="1"/>
</dbReference>
<dbReference type="PROSITE" id="PS50089">
    <property type="entry name" value="ZF_RING_2"/>
    <property type="match status" value="1"/>
</dbReference>
<protein>
    <recommendedName>
        <fullName evidence="5">RING-type domain-containing protein</fullName>
    </recommendedName>
</protein>
<dbReference type="Pfam" id="PF13920">
    <property type="entry name" value="zf-C3HC4_3"/>
    <property type="match status" value="1"/>
</dbReference>
<dbReference type="EMBL" id="CAJNOL010000175">
    <property type="protein sequence ID" value="CAF0908730.1"/>
    <property type="molecule type" value="Genomic_DNA"/>
</dbReference>
<evidence type="ECO:0000313" key="6">
    <source>
        <dbReference type="EMBL" id="CAF0908730.1"/>
    </source>
</evidence>
<dbReference type="InterPro" id="IPR013083">
    <property type="entry name" value="Znf_RING/FYVE/PHD"/>
</dbReference>
<dbReference type="AlphaFoldDB" id="A0A814A5A5"/>
<comment type="caution">
    <text evidence="6">The sequence shown here is derived from an EMBL/GenBank/DDBJ whole genome shotgun (WGS) entry which is preliminary data.</text>
</comment>
<evidence type="ECO:0000256" key="3">
    <source>
        <dbReference type="PROSITE-ProRule" id="PRU00175"/>
    </source>
</evidence>
<evidence type="ECO:0000259" key="5">
    <source>
        <dbReference type="PROSITE" id="PS50089"/>
    </source>
</evidence>
<gene>
    <name evidence="6" type="ORF">JXQ802_LOCUS9529</name>
</gene>
<accession>A0A814A5A5</accession>
<evidence type="ECO:0000256" key="2">
    <source>
        <dbReference type="ARBA" id="ARBA00022833"/>
    </source>
</evidence>
<evidence type="ECO:0000313" key="7">
    <source>
        <dbReference type="Proteomes" id="UP000663870"/>
    </source>
</evidence>
<feature type="region of interest" description="Disordered" evidence="4">
    <location>
        <begin position="286"/>
        <end position="320"/>
    </location>
</feature>
<evidence type="ECO:0000256" key="1">
    <source>
        <dbReference type="ARBA" id="ARBA00022771"/>
    </source>
</evidence>
<dbReference type="SUPFAM" id="SSF57850">
    <property type="entry name" value="RING/U-box"/>
    <property type="match status" value="1"/>
</dbReference>
<name>A0A814A5A5_9BILA</name>
<dbReference type="PANTHER" id="PTHR46519:SF2">
    <property type="entry name" value="RING_U-BOX SUPERFAMILY PROTEIN"/>
    <property type="match status" value="1"/>
</dbReference>
<dbReference type="PANTHER" id="PTHR46519">
    <property type="entry name" value="RING/U-BOX SUPERFAMILY PROTEIN"/>
    <property type="match status" value="1"/>
</dbReference>
<keyword evidence="7" id="KW-1185">Reference proteome</keyword>
<feature type="compositionally biased region" description="Low complexity" evidence="4">
    <location>
        <begin position="287"/>
        <end position="305"/>
    </location>
</feature>
<keyword evidence="2" id="KW-0862">Zinc</keyword>
<feature type="domain" description="RING-type" evidence="5">
    <location>
        <begin position="383"/>
        <end position="426"/>
    </location>
</feature>
<organism evidence="6 7">
    <name type="scientific">Rotaria sordida</name>
    <dbReference type="NCBI Taxonomy" id="392033"/>
    <lineage>
        <taxon>Eukaryota</taxon>
        <taxon>Metazoa</taxon>
        <taxon>Spiralia</taxon>
        <taxon>Gnathifera</taxon>
        <taxon>Rotifera</taxon>
        <taxon>Eurotatoria</taxon>
        <taxon>Bdelloidea</taxon>
        <taxon>Philodinida</taxon>
        <taxon>Philodinidae</taxon>
        <taxon>Rotaria</taxon>
    </lineage>
</organism>
<evidence type="ECO:0000256" key="4">
    <source>
        <dbReference type="SAM" id="MobiDB-lite"/>
    </source>
</evidence>
<keyword evidence="1 3" id="KW-0863">Zinc-finger</keyword>